<dbReference type="EC" id="2.7.13.3" evidence="2"/>
<evidence type="ECO:0000313" key="7">
    <source>
        <dbReference type="EMBL" id="AWM33083.1"/>
    </source>
</evidence>
<evidence type="ECO:0000256" key="1">
    <source>
        <dbReference type="ARBA" id="ARBA00000085"/>
    </source>
</evidence>
<dbReference type="PRINTS" id="PR00344">
    <property type="entry name" value="BCTRLSENSOR"/>
</dbReference>
<dbReference type="InterPro" id="IPR036097">
    <property type="entry name" value="HisK_dim/P_sf"/>
</dbReference>
<dbReference type="CDD" id="cd00082">
    <property type="entry name" value="HisKA"/>
    <property type="match status" value="1"/>
</dbReference>
<dbReference type="OrthoDB" id="1933776at2"/>
<dbReference type="GO" id="GO:0000155">
    <property type="term" value="F:phosphorelay sensor kinase activity"/>
    <property type="evidence" value="ECO:0007669"/>
    <property type="project" value="InterPro"/>
</dbReference>
<feature type="transmembrane region" description="Helical" evidence="4">
    <location>
        <begin position="244"/>
        <end position="268"/>
    </location>
</feature>
<comment type="catalytic activity">
    <reaction evidence="1">
        <text>ATP + protein L-histidine = ADP + protein N-phospho-L-histidine.</text>
        <dbReference type="EC" id="2.7.13.3"/>
    </reaction>
</comment>
<evidence type="ECO:0000256" key="3">
    <source>
        <dbReference type="ARBA" id="ARBA00022553"/>
    </source>
</evidence>
<keyword evidence="4" id="KW-1133">Transmembrane helix</keyword>
<dbReference type="SMART" id="SM00387">
    <property type="entry name" value="HATPase_c"/>
    <property type="match status" value="1"/>
</dbReference>
<dbReference type="InterPro" id="IPR005467">
    <property type="entry name" value="His_kinase_dom"/>
</dbReference>
<feature type="signal peptide" evidence="5">
    <location>
        <begin position="1"/>
        <end position="20"/>
    </location>
</feature>
<keyword evidence="3" id="KW-0597">Phosphoprotein</keyword>
<dbReference type="Gene3D" id="1.10.287.130">
    <property type="match status" value="1"/>
</dbReference>
<dbReference type="SUPFAM" id="SSF47384">
    <property type="entry name" value="Homodimeric domain of signal transducing histidine kinase"/>
    <property type="match status" value="1"/>
</dbReference>
<dbReference type="InterPro" id="IPR036890">
    <property type="entry name" value="HATPase_C_sf"/>
</dbReference>
<evidence type="ECO:0000256" key="4">
    <source>
        <dbReference type="SAM" id="Phobius"/>
    </source>
</evidence>
<gene>
    <name evidence="7" type="ORF">DDQ68_10035</name>
</gene>
<dbReference type="RefSeq" id="WP_109656170.1">
    <property type="nucleotide sequence ID" value="NZ_CP029145.1"/>
</dbReference>
<sequence length="514" mass="55548">MTRQIKLLVLLMAACTLALAGLQAYWNYQAYRTATRTFRRDANEALAEAAGQEIGLRQGALLRRYRTWLADTSAIILRGYVEPVYGSPRFSVADKHPFPKEKRAPYEIGFTDFSGRLGPRPARLDAAARAFFIQRFTAGPVAAGVREGTAFFYTKSLADKLIAAYAADTVHRRRLVRLYAQALRRREVAAPFRLRFDGLGAPPPGPRAAFATAAVRVDFAKKVAGQVRAEFADPNRAYLGRIRWVLLGSVGLIGIVVFCFAYTVRALLSQERLAALKDDFVNNMTHELKTPVATIGVAAEALERFALGPAATAEYLGIIRQQAARLGALADKILQSVVAEQAGLALARQPLCLGALLAPVLREAQPRLAQAGSRLAYAAPAGPVPIVGDAVHLTNVLATLFDNALKYGRPGGEIALWCGAENGQAVLRITNEGPGIPAQYQARVFEKFFRVPTGNRYDVPGSGLGLHYARALVQRHGGTLALHSAAGRTTFTIRLPLAAPYDDAALAPPAAARR</sequence>
<dbReference type="InterPro" id="IPR004358">
    <property type="entry name" value="Sig_transdc_His_kin-like_C"/>
</dbReference>
<dbReference type="SUPFAM" id="SSF55874">
    <property type="entry name" value="ATPase domain of HSP90 chaperone/DNA topoisomerase II/histidine kinase"/>
    <property type="match status" value="1"/>
</dbReference>
<keyword evidence="4" id="KW-0812">Transmembrane</keyword>
<evidence type="ECO:0000256" key="2">
    <source>
        <dbReference type="ARBA" id="ARBA00012438"/>
    </source>
</evidence>
<keyword evidence="5" id="KW-0732">Signal</keyword>
<dbReference type="Pfam" id="PF00512">
    <property type="entry name" value="HisKA"/>
    <property type="match status" value="1"/>
</dbReference>
<dbReference type="AlphaFoldDB" id="A0A2Z3GHC9"/>
<organism evidence="7 8">
    <name type="scientific">Hymenobacter nivis</name>
    <dbReference type="NCBI Taxonomy" id="1850093"/>
    <lineage>
        <taxon>Bacteria</taxon>
        <taxon>Pseudomonadati</taxon>
        <taxon>Bacteroidota</taxon>
        <taxon>Cytophagia</taxon>
        <taxon>Cytophagales</taxon>
        <taxon>Hymenobacteraceae</taxon>
        <taxon>Hymenobacter</taxon>
    </lineage>
</organism>
<evidence type="ECO:0000259" key="6">
    <source>
        <dbReference type="PROSITE" id="PS50109"/>
    </source>
</evidence>
<dbReference type="EMBL" id="CP029145">
    <property type="protein sequence ID" value="AWM33083.1"/>
    <property type="molecule type" value="Genomic_DNA"/>
</dbReference>
<feature type="chain" id="PRO_5016258255" description="histidine kinase" evidence="5">
    <location>
        <begin position="21"/>
        <end position="514"/>
    </location>
</feature>
<protein>
    <recommendedName>
        <fullName evidence="2">histidine kinase</fullName>
        <ecNumber evidence="2">2.7.13.3</ecNumber>
    </recommendedName>
</protein>
<keyword evidence="8" id="KW-1185">Reference proteome</keyword>
<evidence type="ECO:0000313" key="8">
    <source>
        <dbReference type="Proteomes" id="UP000245999"/>
    </source>
</evidence>
<accession>A0A2Z3GHC9</accession>
<dbReference type="Gene3D" id="3.30.565.10">
    <property type="entry name" value="Histidine kinase-like ATPase, C-terminal domain"/>
    <property type="match status" value="1"/>
</dbReference>
<dbReference type="CDD" id="cd00075">
    <property type="entry name" value="HATPase"/>
    <property type="match status" value="1"/>
</dbReference>
<reference evidence="8" key="1">
    <citation type="submission" date="2018-04" db="EMBL/GenBank/DDBJ databases">
        <title>Complete genome of Antarctic heterotrophic bacterium Hymenobacter nivis.</title>
        <authorList>
            <person name="Terashima M."/>
        </authorList>
    </citation>
    <scope>NUCLEOTIDE SEQUENCE [LARGE SCALE GENOMIC DNA]</scope>
    <source>
        <strain evidence="8">NBRC 111535</strain>
    </source>
</reference>
<dbReference type="KEGG" id="hnv:DDQ68_10035"/>
<feature type="domain" description="Histidine kinase" evidence="6">
    <location>
        <begin position="283"/>
        <end position="499"/>
    </location>
</feature>
<keyword evidence="4" id="KW-0472">Membrane</keyword>
<dbReference type="PANTHER" id="PTHR43547">
    <property type="entry name" value="TWO-COMPONENT HISTIDINE KINASE"/>
    <property type="match status" value="1"/>
</dbReference>
<proteinExistence type="predicted"/>
<dbReference type="InterPro" id="IPR003594">
    <property type="entry name" value="HATPase_dom"/>
</dbReference>
<dbReference type="Pfam" id="PF02518">
    <property type="entry name" value="HATPase_c"/>
    <property type="match status" value="1"/>
</dbReference>
<dbReference type="SMART" id="SM00388">
    <property type="entry name" value="HisKA"/>
    <property type="match status" value="1"/>
</dbReference>
<dbReference type="Proteomes" id="UP000245999">
    <property type="component" value="Chromosome"/>
</dbReference>
<dbReference type="PROSITE" id="PS50109">
    <property type="entry name" value="HIS_KIN"/>
    <property type="match status" value="1"/>
</dbReference>
<dbReference type="PANTHER" id="PTHR43547:SF2">
    <property type="entry name" value="HYBRID SIGNAL TRANSDUCTION HISTIDINE KINASE C"/>
    <property type="match status" value="1"/>
</dbReference>
<evidence type="ECO:0000256" key="5">
    <source>
        <dbReference type="SAM" id="SignalP"/>
    </source>
</evidence>
<name>A0A2Z3GHC9_9BACT</name>
<dbReference type="InterPro" id="IPR003661">
    <property type="entry name" value="HisK_dim/P_dom"/>
</dbReference>